<organism evidence="6">
    <name type="scientific">Isoptericola variabilis (strain 225)</name>
    <dbReference type="NCBI Taxonomy" id="743718"/>
    <lineage>
        <taxon>Bacteria</taxon>
        <taxon>Bacillati</taxon>
        <taxon>Actinomycetota</taxon>
        <taxon>Actinomycetes</taxon>
        <taxon>Micrococcales</taxon>
        <taxon>Promicromonosporaceae</taxon>
        <taxon>Isoptericola</taxon>
    </lineage>
</organism>
<dbReference type="KEGG" id="iva:Isova_2223"/>
<dbReference type="EMBL" id="CP002810">
    <property type="protein sequence ID" value="AEG44943.1"/>
    <property type="molecule type" value="Genomic_DNA"/>
</dbReference>
<name>F6FQZ3_ISOV2</name>
<dbReference type="PANTHER" id="PTHR30632:SF0">
    <property type="entry name" value="SULFATE-BINDING PROTEIN"/>
    <property type="match status" value="1"/>
</dbReference>
<keyword evidence="2 4" id="KW-0479">Metal-binding</keyword>
<dbReference type="HOGENOM" id="CLU_065520_0_1_11"/>
<dbReference type="GO" id="GO:0046872">
    <property type="term" value="F:metal ion binding"/>
    <property type="evidence" value="ECO:0007669"/>
    <property type="project" value="UniProtKB-KW"/>
</dbReference>
<evidence type="ECO:0000313" key="5">
    <source>
        <dbReference type="EMBL" id="AEG44943.1"/>
    </source>
</evidence>
<dbReference type="STRING" id="743718.Isova_2223"/>
<proteinExistence type="inferred from homology"/>
<evidence type="ECO:0000256" key="1">
    <source>
        <dbReference type="ARBA" id="ARBA00009175"/>
    </source>
</evidence>
<dbReference type="NCBIfam" id="TIGR01256">
    <property type="entry name" value="modA"/>
    <property type="match status" value="1"/>
</dbReference>
<comment type="similarity">
    <text evidence="1">Belongs to the bacterial solute-binding protein ModA family.</text>
</comment>
<dbReference type="InterPro" id="IPR005950">
    <property type="entry name" value="ModA"/>
</dbReference>
<dbReference type="GO" id="GO:0015689">
    <property type="term" value="P:molybdate ion transport"/>
    <property type="evidence" value="ECO:0007669"/>
    <property type="project" value="InterPro"/>
</dbReference>
<evidence type="ECO:0000256" key="3">
    <source>
        <dbReference type="ARBA" id="ARBA00022729"/>
    </source>
</evidence>
<accession>F6FQZ3</accession>
<sequence>MRSNESVAALPLLSRTPTPGLRSVGLAGLVGVALVVAGCGTGTGDDGPTLDVLAAASLGGVMERVVSEFEAEHPGVRVRLSVAGSPDLVAQVVQGAPADVLATADEATMARVTSDPSLRTSRPQVFATNTPALVVSSDAGPAADAVRSLDDAAAPGVRLVVCDPAVPCGDAAVRLAEAAGVELRPVSEELRVTDVLAKVTGGEADAGIVYATDAAAALAREPGAVRVVDVPEAAAVVNRYPVTVLEDSPEADLAHAFVATLTGPGGRVVLDEAGFGVP</sequence>
<gene>
    <name evidence="5" type="ordered locus">Isova_2223</name>
</gene>
<evidence type="ECO:0000256" key="4">
    <source>
        <dbReference type="PIRSR" id="PIRSR004846-1"/>
    </source>
</evidence>
<reference evidence="5 6" key="1">
    <citation type="submission" date="2011-05" db="EMBL/GenBank/DDBJ databases">
        <title>Complete sequence of Isoptericola variabilis 225.</title>
        <authorList>
            <consortium name="US DOE Joint Genome Institute"/>
            <person name="Lucas S."/>
            <person name="Han J."/>
            <person name="Lapidus A."/>
            <person name="Cheng J.-F."/>
            <person name="Goodwin L."/>
            <person name="Pitluck S."/>
            <person name="Peters L."/>
            <person name="Mikhailova N."/>
            <person name="Zeytun A."/>
            <person name="Han C."/>
            <person name="Tapia R."/>
            <person name="Land M."/>
            <person name="Hauser L."/>
            <person name="Kyrpides N."/>
            <person name="Ivanova N."/>
            <person name="Pagani I."/>
            <person name="Siebers A."/>
            <person name="Allgaier M."/>
            <person name="Thelen M."/>
            <person name="Hugenholtz P."/>
            <person name="Gladden J."/>
            <person name="Woyke T."/>
        </authorList>
    </citation>
    <scope>NUCLEOTIDE SEQUENCE [LARGE SCALE GENOMIC DNA]</scope>
    <source>
        <strain evidence="6">225</strain>
    </source>
</reference>
<keyword evidence="4" id="KW-0500">Molybdenum</keyword>
<feature type="binding site" evidence="4">
    <location>
        <position position="85"/>
    </location>
    <ligand>
        <name>molybdate</name>
        <dbReference type="ChEBI" id="CHEBI:36264"/>
    </ligand>
</feature>
<dbReference type="Pfam" id="PF13531">
    <property type="entry name" value="SBP_bac_11"/>
    <property type="match status" value="1"/>
</dbReference>
<dbReference type="Gene3D" id="3.40.190.10">
    <property type="entry name" value="Periplasmic binding protein-like II"/>
    <property type="match status" value="2"/>
</dbReference>
<dbReference type="eggNOG" id="COG0725">
    <property type="taxonomic scope" value="Bacteria"/>
</dbReference>
<keyword evidence="6" id="KW-1185">Reference proteome</keyword>
<dbReference type="InterPro" id="IPR050682">
    <property type="entry name" value="ModA/WtpA"/>
</dbReference>
<dbReference type="Proteomes" id="UP000009236">
    <property type="component" value="Chromosome"/>
</dbReference>
<evidence type="ECO:0000256" key="2">
    <source>
        <dbReference type="ARBA" id="ARBA00022723"/>
    </source>
</evidence>
<protein>
    <submittedName>
        <fullName evidence="5">Molybdenum ABC transporter, periplasmic molybdate-binding protein</fullName>
    </submittedName>
</protein>
<dbReference type="GO" id="GO:0030973">
    <property type="term" value="F:molybdate ion binding"/>
    <property type="evidence" value="ECO:0007669"/>
    <property type="project" value="TreeGrafter"/>
</dbReference>
<feature type="binding site" evidence="4">
    <location>
        <position position="57"/>
    </location>
    <ligand>
        <name>molybdate</name>
        <dbReference type="ChEBI" id="CHEBI:36264"/>
    </ligand>
</feature>
<dbReference type="AlphaFoldDB" id="F6FQZ3"/>
<dbReference type="SUPFAM" id="SSF53850">
    <property type="entry name" value="Periplasmic binding protein-like II"/>
    <property type="match status" value="1"/>
</dbReference>
<dbReference type="PANTHER" id="PTHR30632">
    <property type="entry name" value="MOLYBDATE-BINDING PERIPLASMIC PROTEIN"/>
    <property type="match status" value="1"/>
</dbReference>
<feature type="binding site" evidence="4">
    <location>
        <position position="192"/>
    </location>
    <ligand>
        <name>molybdate</name>
        <dbReference type="ChEBI" id="CHEBI:36264"/>
    </ligand>
</feature>
<dbReference type="PIRSF" id="PIRSF004846">
    <property type="entry name" value="ModA"/>
    <property type="match status" value="1"/>
</dbReference>
<evidence type="ECO:0000313" key="6">
    <source>
        <dbReference type="Proteomes" id="UP000009236"/>
    </source>
</evidence>
<keyword evidence="3" id="KW-0732">Signal</keyword>
<feature type="binding site" evidence="4">
    <location>
        <position position="210"/>
    </location>
    <ligand>
        <name>molybdate</name>
        <dbReference type="ChEBI" id="CHEBI:36264"/>
    </ligand>
</feature>